<evidence type="ECO:0000256" key="1">
    <source>
        <dbReference type="SAM" id="SignalP"/>
    </source>
</evidence>
<gene>
    <name evidence="2" type="ORF">G2W53_028819</name>
</gene>
<feature type="chain" id="PRO_5032757009" evidence="1">
    <location>
        <begin position="28"/>
        <end position="101"/>
    </location>
</feature>
<sequence length="101" mass="11928">MIRRRRSNLQTTAMVMMMRWLLGLCFSSRVTERYWVGVASMWKMLLSAVANQAVKMGCGRVEWDWNGNAIKLYEEMRADILQEFRTCWLTGEPLEAHRPKK</sequence>
<dbReference type="GO" id="GO:0016740">
    <property type="term" value="F:transferase activity"/>
    <property type="evidence" value="ECO:0007669"/>
    <property type="project" value="UniProtKB-KW"/>
</dbReference>
<feature type="signal peptide" evidence="1">
    <location>
        <begin position="1"/>
        <end position="27"/>
    </location>
</feature>
<reference evidence="2" key="1">
    <citation type="submission" date="2020-09" db="EMBL/GenBank/DDBJ databases">
        <title>Genome-Enabled Discovery of Anthraquinone Biosynthesis in Senna tora.</title>
        <authorList>
            <person name="Kang S.-H."/>
            <person name="Pandey R.P."/>
            <person name="Lee C.-M."/>
            <person name="Sim J.-S."/>
            <person name="Jeong J.-T."/>
            <person name="Choi B.-S."/>
            <person name="Jung M."/>
            <person name="Ginzburg D."/>
            <person name="Zhao K."/>
            <person name="Won S.Y."/>
            <person name="Oh T.-J."/>
            <person name="Yu Y."/>
            <person name="Kim N.-H."/>
            <person name="Lee O.R."/>
            <person name="Lee T.-H."/>
            <person name="Bashyal P."/>
            <person name="Kim T.-S."/>
            <person name="Lee W.-H."/>
            <person name="Kawkins C."/>
            <person name="Kim C.-K."/>
            <person name="Kim J.S."/>
            <person name="Ahn B.O."/>
            <person name="Rhee S.Y."/>
            <person name="Sohng J.K."/>
        </authorList>
    </citation>
    <scope>NUCLEOTIDE SEQUENCE</scope>
    <source>
        <tissue evidence="2">Leaf</tissue>
    </source>
</reference>
<evidence type="ECO:0000313" key="2">
    <source>
        <dbReference type="EMBL" id="KAF7814850.1"/>
    </source>
</evidence>
<organism evidence="2 3">
    <name type="scientific">Senna tora</name>
    <dbReference type="NCBI Taxonomy" id="362788"/>
    <lineage>
        <taxon>Eukaryota</taxon>
        <taxon>Viridiplantae</taxon>
        <taxon>Streptophyta</taxon>
        <taxon>Embryophyta</taxon>
        <taxon>Tracheophyta</taxon>
        <taxon>Spermatophyta</taxon>
        <taxon>Magnoliopsida</taxon>
        <taxon>eudicotyledons</taxon>
        <taxon>Gunneridae</taxon>
        <taxon>Pentapetalae</taxon>
        <taxon>rosids</taxon>
        <taxon>fabids</taxon>
        <taxon>Fabales</taxon>
        <taxon>Fabaceae</taxon>
        <taxon>Caesalpinioideae</taxon>
        <taxon>Cassia clade</taxon>
        <taxon>Senna</taxon>
    </lineage>
</organism>
<dbReference type="Gene3D" id="3.40.630.30">
    <property type="match status" value="1"/>
</dbReference>
<proteinExistence type="predicted"/>
<name>A0A834W950_9FABA</name>
<accession>A0A834W950</accession>
<keyword evidence="1" id="KW-0732">Signal</keyword>
<dbReference type="OrthoDB" id="7305308at2759"/>
<keyword evidence="2" id="KW-0808">Transferase</keyword>
<evidence type="ECO:0000313" key="3">
    <source>
        <dbReference type="Proteomes" id="UP000634136"/>
    </source>
</evidence>
<dbReference type="Proteomes" id="UP000634136">
    <property type="component" value="Unassembled WGS sequence"/>
</dbReference>
<keyword evidence="3" id="KW-1185">Reference proteome</keyword>
<comment type="caution">
    <text evidence="2">The sequence shown here is derived from an EMBL/GenBank/DDBJ whole genome shotgun (WGS) entry which is preliminary data.</text>
</comment>
<protein>
    <submittedName>
        <fullName evidence="2">Putative acetyltransferase NATA1-like</fullName>
    </submittedName>
</protein>
<dbReference type="AlphaFoldDB" id="A0A834W950"/>
<dbReference type="EMBL" id="JAAIUW010000009">
    <property type="protein sequence ID" value="KAF7814850.1"/>
    <property type="molecule type" value="Genomic_DNA"/>
</dbReference>